<dbReference type="InterPro" id="IPR003439">
    <property type="entry name" value="ABC_transporter-like_ATP-bd"/>
</dbReference>
<dbReference type="Pfam" id="PF14524">
    <property type="entry name" value="Wzt_C"/>
    <property type="match status" value="1"/>
</dbReference>
<comment type="caution">
    <text evidence="7">The sequence shown here is derived from an EMBL/GenBank/DDBJ whole genome shotgun (WGS) entry which is preliminary data.</text>
</comment>
<evidence type="ECO:0000313" key="8">
    <source>
        <dbReference type="Proteomes" id="UP001153404"/>
    </source>
</evidence>
<name>A0A9X4KVD9_9BACL</name>
<dbReference type="SMART" id="SM00382">
    <property type="entry name" value="AAA"/>
    <property type="match status" value="1"/>
</dbReference>
<accession>A0A9X4KVD9</accession>
<proteinExistence type="inferred from homology"/>
<dbReference type="CDD" id="cd10147">
    <property type="entry name" value="Wzt_C-like"/>
    <property type="match status" value="1"/>
</dbReference>
<evidence type="ECO:0000256" key="3">
    <source>
        <dbReference type="ARBA" id="ARBA00022741"/>
    </source>
</evidence>
<organism evidence="7 8">
    <name type="scientific">Cohnella rhizosphaerae</name>
    <dbReference type="NCBI Taxonomy" id="1457232"/>
    <lineage>
        <taxon>Bacteria</taxon>
        <taxon>Bacillati</taxon>
        <taxon>Bacillota</taxon>
        <taxon>Bacilli</taxon>
        <taxon>Bacillales</taxon>
        <taxon>Paenibacillaceae</taxon>
        <taxon>Cohnella</taxon>
    </lineage>
</organism>
<dbReference type="InterPro" id="IPR003593">
    <property type="entry name" value="AAA+_ATPase"/>
</dbReference>
<dbReference type="InterPro" id="IPR015860">
    <property type="entry name" value="ABC_transpr_TagH-like"/>
</dbReference>
<evidence type="ECO:0000256" key="4">
    <source>
        <dbReference type="ARBA" id="ARBA00022840"/>
    </source>
</evidence>
<protein>
    <submittedName>
        <fullName evidence="7">ABC transporter ATP-binding protein</fullName>
    </submittedName>
</protein>
<dbReference type="CDD" id="cd03220">
    <property type="entry name" value="ABC_KpsT_Wzt"/>
    <property type="match status" value="1"/>
</dbReference>
<dbReference type="PANTHER" id="PTHR46743">
    <property type="entry name" value="TEICHOIC ACIDS EXPORT ATP-BINDING PROTEIN TAGH"/>
    <property type="match status" value="1"/>
</dbReference>
<dbReference type="Pfam" id="PF00005">
    <property type="entry name" value="ABC_tran"/>
    <property type="match status" value="1"/>
</dbReference>
<dbReference type="GO" id="GO:0005524">
    <property type="term" value="F:ATP binding"/>
    <property type="evidence" value="ECO:0007669"/>
    <property type="project" value="UniProtKB-KW"/>
</dbReference>
<dbReference type="AlphaFoldDB" id="A0A9X4KVD9"/>
<evidence type="ECO:0000259" key="6">
    <source>
        <dbReference type="PROSITE" id="PS50893"/>
    </source>
</evidence>
<dbReference type="Gene3D" id="3.40.50.300">
    <property type="entry name" value="P-loop containing nucleotide triphosphate hydrolases"/>
    <property type="match status" value="1"/>
</dbReference>
<dbReference type="InterPro" id="IPR027417">
    <property type="entry name" value="P-loop_NTPase"/>
</dbReference>
<evidence type="ECO:0000256" key="5">
    <source>
        <dbReference type="ARBA" id="ARBA00022967"/>
    </source>
</evidence>
<dbReference type="InterPro" id="IPR029439">
    <property type="entry name" value="Wzt_C"/>
</dbReference>
<evidence type="ECO:0000313" key="7">
    <source>
        <dbReference type="EMBL" id="MDG0811815.1"/>
    </source>
</evidence>
<dbReference type="GO" id="GO:0140359">
    <property type="term" value="F:ABC-type transporter activity"/>
    <property type="evidence" value="ECO:0007669"/>
    <property type="project" value="InterPro"/>
</dbReference>
<dbReference type="PROSITE" id="PS00211">
    <property type="entry name" value="ABC_TRANSPORTER_1"/>
    <property type="match status" value="1"/>
</dbReference>
<dbReference type="InterPro" id="IPR050683">
    <property type="entry name" value="Bact_Polysacc_Export_ATP-bd"/>
</dbReference>
<dbReference type="GO" id="GO:0016887">
    <property type="term" value="F:ATP hydrolysis activity"/>
    <property type="evidence" value="ECO:0007669"/>
    <property type="project" value="InterPro"/>
</dbReference>
<comment type="similarity">
    <text evidence="1">Belongs to the ABC transporter superfamily.</text>
</comment>
<keyword evidence="5" id="KW-1278">Translocase</keyword>
<dbReference type="Gene3D" id="2.70.50.60">
    <property type="entry name" value="abc- transporter (atp binding component) like domain"/>
    <property type="match status" value="1"/>
</dbReference>
<evidence type="ECO:0000256" key="1">
    <source>
        <dbReference type="ARBA" id="ARBA00005417"/>
    </source>
</evidence>
<keyword evidence="4 7" id="KW-0067">ATP-binding</keyword>
<gene>
    <name evidence="7" type="ORF">OMP40_22395</name>
</gene>
<dbReference type="InterPro" id="IPR017871">
    <property type="entry name" value="ABC_transporter-like_CS"/>
</dbReference>
<keyword evidence="2" id="KW-0813">Transport</keyword>
<keyword evidence="8" id="KW-1185">Reference proteome</keyword>
<dbReference type="Proteomes" id="UP001153404">
    <property type="component" value="Unassembled WGS sequence"/>
</dbReference>
<dbReference type="GO" id="GO:0016020">
    <property type="term" value="C:membrane"/>
    <property type="evidence" value="ECO:0007669"/>
    <property type="project" value="InterPro"/>
</dbReference>
<sequence length="410" mass="46037">MKDRGIGLSSCLQKKKRYKEIQSISDVSFEVLEGQTFGIIGRNGAGKSTILQIIAGTLHPTSGSVSVKGRVVALLELGAGFNMEFTGEENVYLYGSILGLSKQEIKEKYNDILAFASIGEFINYPVKTYSSGMFVRLAFSVAIHVDPQVLIIDEALSVGDVAFQHKCMAKLKQLQRNGCTILFVSHDIDSVKSLCDEAILLHRGRLLNRGKPEDIANQYFAMIHEEQLTNRKVEEMQLDTHLVEDSIWATGNDSFEHGERHGSGEAIIARLRFLNEQMLEIDQVPFGRALYADLFVRYNQPVTSEINVGVLFRDDKGLDILGDDSWNHKCILPIGEAGSKIIIRFKWNSFILKPGSYAITVALGAMNANRTQWNDYYYDWIERAAFLQVKIDPVVRVWSKVLLPAEVRIL</sequence>
<dbReference type="EMBL" id="JAPDIA010000007">
    <property type="protein sequence ID" value="MDG0811815.1"/>
    <property type="molecule type" value="Genomic_DNA"/>
</dbReference>
<feature type="domain" description="ABC transporter" evidence="6">
    <location>
        <begin position="1"/>
        <end position="228"/>
    </location>
</feature>
<evidence type="ECO:0000256" key="2">
    <source>
        <dbReference type="ARBA" id="ARBA00022448"/>
    </source>
</evidence>
<reference evidence="7" key="1">
    <citation type="submission" date="2022-10" db="EMBL/GenBank/DDBJ databases">
        <title>Comparative genomic analysis of Cohnella hashimotonis sp. nov., isolated from the International Space Station.</title>
        <authorList>
            <person name="Simpson A."/>
            <person name="Venkateswaran K."/>
        </authorList>
    </citation>
    <scope>NUCLEOTIDE SEQUENCE</scope>
    <source>
        <strain evidence="7">DSM 28161</strain>
    </source>
</reference>
<dbReference type="PROSITE" id="PS50893">
    <property type="entry name" value="ABC_TRANSPORTER_2"/>
    <property type="match status" value="1"/>
</dbReference>
<keyword evidence="3" id="KW-0547">Nucleotide-binding</keyword>
<dbReference type="PANTHER" id="PTHR46743:SF2">
    <property type="entry name" value="TEICHOIC ACIDS EXPORT ATP-BINDING PROTEIN TAGH"/>
    <property type="match status" value="1"/>
</dbReference>
<dbReference type="SUPFAM" id="SSF52540">
    <property type="entry name" value="P-loop containing nucleoside triphosphate hydrolases"/>
    <property type="match status" value="1"/>
</dbReference>
<dbReference type="RefSeq" id="WP_277534645.1">
    <property type="nucleotide sequence ID" value="NZ_JAPDIA010000007.1"/>
</dbReference>